<dbReference type="InterPro" id="IPR000182">
    <property type="entry name" value="GNAT_dom"/>
</dbReference>
<dbReference type="GO" id="GO:0016747">
    <property type="term" value="F:acyltransferase activity, transferring groups other than amino-acyl groups"/>
    <property type="evidence" value="ECO:0007669"/>
    <property type="project" value="InterPro"/>
</dbReference>
<dbReference type="PROSITE" id="PS51186">
    <property type="entry name" value="GNAT"/>
    <property type="match status" value="1"/>
</dbReference>
<comment type="caution">
    <text evidence="2">The sequence shown here is derived from an EMBL/GenBank/DDBJ whole genome shotgun (WGS) entry which is preliminary data.</text>
</comment>
<dbReference type="Proteomes" id="UP000342249">
    <property type="component" value="Unassembled WGS sequence"/>
</dbReference>
<dbReference type="AlphaFoldDB" id="A0A5N7IM61"/>
<dbReference type="RefSeq" id="WP_162523120.1">
    <property type="nucleotide sequence ID" value="NZ_SPSE01000019.1"/>
</dbReference>
<evidence type="ECO:0000313" key="3">
    <source>
        <dbReference type="Proteomes" id="UP000342249"/>
    </source>
</evidence>
<dbReference type="EMBL" id="SPSF01000017">
    <property type="protein sequence ID" value="MPQ62026.1"/>
    <property type="molecule type" value="Genomic_DNA"/>
</dbReference>
<dbReference type="Gene3D" id="3.40.630.30">
    <property type="match status" value="1"/>
</dbReference>
<reference evidence="2 3" key="1">
    <citation type="journal article" date="2019" name="Lett. Appl. Microbiol.">
        <title>A case of 'blown pack' spoilage of vacuum-packaged pork likely associated with Clostridium estertheticum in Canada.</title>
        <authorList>
            <person name="Zhang P."/>
            <person name="Ward P."/>
            <person name="McMullen L.M."/>
            <person name="Yang X."/>
        </authorList>
    </citation>
    <scope>NUCLEOTIDE SEQUENCE [LARGE SCALE GENOMIC DNA]</scope>
    <source>
        <strain evidence="2 3">MA19</strain>
    </source>
</reference>
<evidence type="ECO:0000259" key="1">
    <source>
        <dbReference type="PROSITE" id="PS51186"/>
    </source>
</evidence>
<gene>
    <name evidence="2" type="ORF">E4V82_07865</name>
</gene>
<protein>
    <submittedName>
        <fullName evidence="2">GNAT family N-acetyltransferase</fullName>
    </submittedName>
</protein>
<dbReference type="SUPFAM" id="SSF55729">
    <property type="entry name" value="Acyl-CoA N-acyltransferases (Nat)"/>
    <property type="match status" value="1"/>
</dbReference>
<dbReference type="InterPro" id="IPR016181">
    <property type="entry name" value="Acyl_CoA_acyltransferase"/>
</dbReference>
<proteinExistence type="predicted"/>
<name>A0A5N7IM61_9CLOT</name>
<evidence type="ECO:0000313" key="2">
    <source>
        <dbReference type="EMBL" id="MPQ62026.1"/>
    </source>
</evidence>
<organism evidence="2 3">
    <name type="scientific">Clostridium estertheticum</name>
    <dbReference type="NCBI Taxonomy" id="238834"/>
    <lineage>
        <taxon>Bacteria</taxon>
        <taxon>Bacillati</taxon>
        <taxon>Bacillota</taxon>
        <taxon>Clostridia</taxon>
        <taxon>Eubacteriales</taxon>
        <taxon>Clostridiaceae</taxon>
        <taxon>Clostridium</taxon>
    </lineage>
</organism>
<accession>A0A5N7IM61</accession>
<feature type="domain" description="N-acetyltransferase" evidence="1">
    <location>
        <begin position="144"/>
        <end position="275"/>
    </location>
</feature>
<dbReference type="CDD" id="cd04301">
    <property type="entry name" value="NAT_SF"/>
    <property type="match status" value="1"/>
</dbReference>
<sequence length="275" mass="31942">MSDNKSDISHMSLETERRFMCKINDFAFIIEKNLINLCIKAANISCGEVVKQDYYSWAKNSYLEGYNKVFDMNIPLADIKEVIMLLRKNIELEIAPKHLLINSYHQAIILEDYLKDLNFNMFYQQSGMAIDLASFKFENNDNIGEIRTIKSASELEMWILITEEAFKKKRNSHMYKMFLSENDIIFYGCYYKDKIVATLMLYIKDAIAGIHLVGTANEFRGKGFGTLITKTALRDAKDLGCKYSVLQASDMGKSVYKSIGFKEYCKIRHWEYNKL</sequence>
<keyword evidence="2" id="KW-0808">Transferase</keyword>
<dbReference type="Pfam" id="PF00583">
    <property type="entry name" value="Acetyltransf_1"/>
    <property type="match status" value="1"/>
</dbReference>